<evidence type="ECO:0000256" key="1">
    <source>
        <dbReference type="SAM" id="MobiDB-lite"/>
    </source>
</evidence>
<evidence type="ECO:0000313" key="6">
    <source>
        <dbReference type="Proteomes" id="UP000663854"/>
    </source>
</evidence>
<evidence type="ECO:0000313" key="5">
    <source>
        <dbReference type="EMBL" id="CAF3953889.1"/>
    </source>
</evidence>
<comment type="caution">
    <text evidence="2">The sequence shown here is derived from an EMBL/GenBank/DDBJ whole genome shotgun (WGS) entry which is preliminary data.</text>
</comment>
<dbReference type="Proteomes" id="UP000663854">
    <property type="component" value="Unassembled WGS sequence"/>
</dbReference>
<dbReference type="EMBL" id="CAJOBD010003539">
    <property type="protein sequence ID" value="CAF3953889.1"/>
    <property type="molecule type" value="Genomic_DNA"/>
</dbReference>
<proteinExistence type="predicted"/>
<keyword evidence="7" id="KW-1185">Reference proteome</keyword>
<evidence type="ECO:0000313" key="2">
    <source>
        <dbReference type="EMBL" id="CAF1177748.1"/>
    </source>
</evidence>
<evidence type="ECO:0000313" key="7">
    <source>
        <dbReference type="Proteomes" id="UP000663870"/>
    </source>
</evidence>
<organism evidence="2 6">
    <name type="scientific">Rotaria sordida</name>
    <dbReference type="NCBI Taxonomy" id="392033"/>
    <lineage>
        <taxon>Eukaryota</taxon>
        <taxon>Metazoa</taxon>
        <taxon>Spiralia</taxon>
        <taxon>Gnathifera</taxon>
        <taxon>Rotifera</taxon>
        <taxon>Eurotatoria</taxon>
        <taxon>Bdelloidea</taxon>
        <taxon>Philodinida</taxon>
        <taxon>Philodinidae</taxon>
        <taxon>Rotaria</taxon>
    </lineage>
</organism>
<dbReference type="Proteomes" id="UP000663870">
    <property type="component" value="Unassembled WGS sequence"/>
</dbReference>
<reference evidence="2" key="1">
    <citation type="submission" date="2021-02" db="EMBL/GenBank/DDBJ databases">
        <authorList>
            <person name="Nowell W R."/>
        </authorList>
    </citation>
    <scope>NUCLEOTIDE SEQUENCE</scope>
</reference>
<name>A0A814UX15_9BILA</name>
<dbReference type="Proteomes" id="UP000663864">
    <property type="component" value="Unassembled WGS sequence"/>
</dbReference>
<evidence type="ECO:0000313" key="4">
    <source>
        <dbReference type="EMBL" id="CAF1436733.1"/>
    </source>
</evidence>
<dbReference type="AlphaFoldDB" id="A0A814UX15"/>
<evidence type="ECO:0000313" key="3">
    <source>
        <dbReference type="EMBL" id="CAF1194425.1"/>
    </source>
</evidence>
<gene>
    <name evidence="5" type="ORF">JBS370_LOCUS23691</name>
    <name evidence="4" type="ORF">JXQ802_LOCUS36754</name>
    <name evidence="2" type="ORF">PYM288_LOCUS23635</name>
    <name evidence="3" type="ORF">ZHD862_LOCUS22494</name>
</gene>
<dbReference type="EMBL" id="CAJNOT010001407">
    <property type="protein sequence ID" value="CAF1194425.1"/>
    <property type="molecule type" value="Genomic_DNA"/>
</dbReference>
<protein>
    <submittedName>
        <fullName evidence="2">Uncharacterized protein</fullName>
    </submittedName>
</protein>
<accession>A0A814UX15</accession>
<dbReference type="Proteomes" id="UP000663836">
    <property type="component" value="Unassembled WGS sequence"/>
</dbReference>
<feature type="compositionally biased region" description="Low complexity" evidence="1">
    <location>
        <begin position="95"/>
        <end position="110"/>
    </location>
</feature>
<sequence>MDDDDYILMMNNKNEIEQHQLQHQLAKTTRKCSSKRKCKQDQVQQIISCAESQICPPLQLQSTTLYAVLTPEGIHEQPHEDVILKKDDATVEAASSSPITIPVSPTTSPTKNDDNDAIISLESSNNDENELFEGDSNHLMNVPVIKGEITTGTST</sequence>
<dbReference type="EMBL" id="CAJNOL010001912">
    <property type="protein sequence ID" value="CAF1436733.1"/>
    <property type="molecule type" value="Genomic_DNA"/>
</dbReference>
<dbReference type="EMBL" id="CAJNOH010001114">
    <property type="protein sequence ID" value="CAF1177748.1"/>
    <property type="molecule type" value="Genomic_DNA"/>
</dbReference>
<feature type="region of interest" description="Disordered" evidence="1">
    <location>
        <begin position="95"/>
        <end position="118"/>
    </location>
</feature>